<dbReference type="GO" id="GO:0020037">
    <property type="term" value="F:heme binding"/>
    <property type="evidence" value="ECO:0007669"/>
    <property type="project" value="InterPro"/>
</dbReference>
<dbReference type="Gene3D" id="1.10.490.10">
    <property type="entry name" value="Globins"/>
    <property type="match status" value="1"/>
</dbReference>
<accession>A0A075HBB7</accession>
<reference evidence="7" key="1">
    <citation type="journal article" date="2014" name="Genome Biol. Evol.">
        <title>Pangenome evidence for extensive interdomain horizontal transfer affecting lineage core and shell genes in uncultured planktonic thaumarchaeota and euryarchaeota.</title>
        <authorList>
            <person name="Deschamps P."/>
            <person name="Zivanovic Y."/>
            <person name="Moreira D."/>
            <person name="Rodriguez-Valera F."/>
            <person name="Lopez-Garcia P."/>
        </authorList>
    </citation>
    <scope>NUCLEOTIDE SEQUENCE</scope>
</reference>
<evidence type="ECO:0000256" key="1">
    <source>
        <dbReference type="ARBA" id="ARBA00001971"/>
    </source>
</evidence>
<name>A0A075HBB7_9ARCH</name>
<dbReference type="AlphaFoldDB" id="A0A075HBB7"/>
<dbReference type="PANTHER" id="PTHR47366:SF1">
    <property type="entry name" value="TWO-ON-TWO HEMOGLOBIN-3"/>
    <property type="match status" value="1"/>
</dbReference>
<dbReference type="GO" id="GO:0005344">
    <property type="term" value="F:oxygen carrier activity"/>
    <property type="evidence" value="ECO:0007669"/>
    <property type="project" value="InterPro"/>
</dbReference>
<evidence type="ECO:0000256" key="3">
    <source>
        <dbReference type="ARBA" id="ARBA00022617"/>
    </source>
</evidence>
<comment type="similarity">
    <text evidence="6">Belongs to the truncated hemoglobin family. Group II subfamily.</text>
</comment>
<dbReference type="InterPro" id="IPR044203">
    <property type="entry name" value="GlbO/GLB3-like"/>
</dbReference>
<evidence type="ECO:0000256" key="6">
    <source>
        <dbReference type="ARBA" id="ARBA00034496"/>
    </source>
</evidence>
<dbReference type="Pfam" id="PF01152">
    <property type="entry name" value="Bac_globin"/>
    <property type="match status" value="1"/>
</dbReference>
<dbReference type="InterPro" id="IPR019795">
    <property type="entry name" value="Globin_bac-like_CS"/>
</dbReference>
<dbReference type="EMBL" id="KF900926">
    <property type="protein sequence ID" value="AIF11767.1"/>
    <property type="molecule type" value="Genomic_DNA"/>
</dbReference>
<keyword evidence="2" id="KW-0813">Transport</keyword>
<sequence length="134" mass="15881">MNKKNNTEKLNIESSNTYDRVGGETFFYNLIDKFYEYIEADEILRPMYPEDLAPGKSHLSKFLIQFWGGPKKYSEERGHPRLRNRHIDFAISQKERDIWVNHMFSALESMEISKTDLKIMKSYFEKTATVMINS</sequence>
<proteinExistence type="inferred from homology"/>
<dbReference type="PANTHER" id="PTHR47366">
    <property type="entry name" value="TWO-ON-TWO HEMOGLOBIN-3"/>
    <property type="match status" value="1"/>
</dbReference>
<dbReference type="GO" id="GO:0046872">
    <property type="term" value="F:metal ion binding"/>
    <property type="evidence" value="ECO:0007669"/>
    <property type="project" value="UniProtKB-KW"/>
</dbReference>
<keyword evidence="5" id="KW-0408">Iron</keyword>
<comment type="cofactor">
    <cofactor evidence="1">
        <name>heme</name>
        <dbReference type="ChEBI" id="CHEBI:30413"/>
    </cofactor>
</comment>
<dbReference type="GO" id="GO:0019825">
    <property type="term" value="F:oxygen binding"/>
    <property type="evidence" value="ECO:0007669"/>
    <property type="project" value="InterPro"/>
</dbReference>
<dbReference type="InterPro" id="IPR012292">
    <property type="entry name" value="Globin/Proto"/>
</dbReference>
<keyword evidence="3" id="KW-0349">Heme</keyword>
<dbReference type="InterPro" id="IPR009050">
    <property type="entry name" value="Globin-like_sf"/>
</dbReference>
<evidence type="ECO:0000313" key="7">
    <source>
        <dbReference type="EMBL" id="AIF11767.1"/>
    </source>
</evidence>
<organism evidence="7">
    <name type="scientific">uncultured marine thaumarchaeote KM3_53_E03</name>
    <dbReference type="NCBI Taxonomy" id="1456184"/>
    <lineage>
        <taxon>Archaea</taxon>
        <taxon>Nitrososphaerota</taxon>
        <taxon>environmental samples</taxon>
    </lineage>
</organism>
<evidence type="ECO:0000256" key="4">
    <source>
        <dbReference type="ARBA" id="ARBA00022723"/>
    </source>
</evidence>
<evidence type="ECO:0000256" key="2">
    <source>
        <dbReference type="ARBA" id="ARBA00022448"/>
    </source>
</evidence>
<keyword evidence="4" id="KW-0479">Metal-binding</keyword>
<dbReference type="SUPFAM" id="SSF46458">
    <property type="entry name" value="Globin-like"/>
    <property type="match status" value="1"/>
</dbReference>
<evidence type="ECO:0000256" key="5">
    <source>
        <dbReference type="ARBA" id="ARBA00023004"/>
    </source>
</evidence>
<dbReference type="InterPro" id="IPR001486">
    <property type="entry name" value="Hemoglobin_trunc"/>
</dbReference>
<gene>
    <name evidence="7" type="primary">glbN</name>
</gene>
<dbReference type="PROSITE" id="PS01213">
    <property type="entry name" value="GLOBIN_FAM_2"/>
    <property type="match status" value="1"/>
</dbReference>
<protein>
    <submittedName>
        <fullName evidence="7">Globin (GlbN)</fullName>
    </submittedName>
</protein>